<dbReference type="InterPro" id="IPR005194">
    <property type="entry name" value="Glyco_hydro_65_C"/>
</dbReference>
<keyword evidence="3" id="KW-0812">Transmembrane</keyword>
<evidence type="ECO:0000256" key="2">
    <source>
        <dbReference type="ARBA" id="ARBA00022679"/>
    </source>
</evidence>
<evidence type="ECO:0000259" key="7">
    <source>
        <dbReference type="Pfam" id="PF17167"/>
    </source>
</evidence>
<evidence type="ECO:0000259" key="6">
    <source>
        <dbReference type="Pfam" id="PF10091"/>
    </source>
</evidence>
<dbReference type="InterPro" id="IPR037824">
    <property type="entry name" value="GH94N_2_NdvB"/>
</dbReference>
<dbReference type="Pfam" id="PF03633">
    <property type="entry name" value="Glyco_hydro_65C"/>
    <property type="match status" value="1"/>
</dbReference>
<evidence type="ECO:0000313" key="9">
    <source>
        <dbReference type="Proteomes" id="UP000285295"/>
    </source>
</evidence>
<dbReference type="InterPro" id="IPR012341">
    <property type="entry name" value="6hp_glycosidase-like_sf"/>
</dbReference>
<feature type="domain" description="Glycosyl hydrolase 94 catalytic" evidence="7">
    <location>
        <begin position="2304"/>
        <end position="2732"/>
    </location>
</feature>
<dbReference type="Proteomes" id="UP000285295">
    <property type="component" value="Unassembled WGS sequence"/>
</dbReference>
<accession>A0A443K8S8</accession>
<dbReference type="GO" id="GO:0030246">
    <property type="term" value="F:carbohydrate binding"/>
    <property type="evidence" value="ECO:0007669"/>
    <property type="project" value="InterPro"/>
</dbReference>
<feature type="transmembrane region" description="Helical" evidence="3">
    <location>
        <begin position="937"/>
        <end position="955"/>
    </location>
</feature>
<keyword evidence="1" id="KW-0328">Glycosyltransferase</keyword>
<dbReference type="Gene3D" id="1.50.10.10">
    <property type="match status" value="1"/>
</dbReference>
<dbReference type="InterPro" id="IPR019282">
    <property type="entry name" value="Glycoamylase-like_cons_dom"/>
</dbReference>
<dbReference type="CDD" id="cd11753">
    <property type="entry name" value="GH94N_ChvB_NdvB_2_like"/>
    <property type="match status" value="1"/>
</dbReference>
<evidence type="ECO:0000256" key="3">
    <source>
        <dbReference type="SAM" id="Phobius"/>
    </source>
</evidence>
<feature type="transmembrane region" description="Helical" evidence="3">
    <location>
        <begin position="405"/>
        <end position="434"/>
    </location>
</feature>
<feature type="domain" description="Glycoamylase-like" evidence="6">
    <location>
        <begin position="1271"/>
        <end position="1478"/>
    </location>
</feature>
<dbReference type="Gene3D" id="1.50.10.140">
    <property type="match status" value="1"/>
</dbReference>
<gene>
    <name evidence="8" type="ORF">D2T31_11430</name>
</gene>
<dbReference type="Gene3D" id="2.70.98.40">
    <property type="entry name" value="Glycoside hydrolase, family 65, N-terminal domain"/>
    <property type="match status" value="2"/>
</dbReference>
<reference evidence="8 9" key="1">
    <citation type="submission" date="2019-01" db="EMBL/GenBank/DDBJ databases">
        <title>Sinorhodobacter populi sp. nov. isolated from the symptomatic bark tissue of Populus euramericana canker.</title>
        <authorList>
            <person name="Xu G."/>
        </authorList>
    </citation>
    <scope>NUCLEOTIDE SEQUENCE [LARGE SCALE GENOMIC DNA]</scope>
    <source>
        <strain evidence="8 9">D19-10-3-21</strain>
    </source>
</reference>
<keyword evidence="2 8" id="KW-0808">Transferase</keyword>
<dbReference type="PANTHER" id="PTHR37469:SF2">
    <property type="entry name" value="CELLOBIONIC ACID PHOSPHORYLASE"/>
    <property type="match status" value="1"/>
</dbReference>
<evidence type="ECO:0000313" key="8">
    <source>
        <dbReference type="EMBL" id="RWR29112.1"/>
    </source>
</evidence>
<dbReference type="PANTHER" id="PTHR37469">
    <property type="entry name" value="CELLOBIONIC ACID PHOSPHORYLASE-RELATED"/>
    <property type="match status" value="1"/>
</dbReference>
<proteinExistence type="predicted"/>
<feature type="transmembrane region" description="Helical" evidence="3">
    <location>
        <begin position="811"/>
        <end position="827"/>
    </location>
</feature>
<dbReference type="InterPro" id="IPR033432">
    <property type="entry name" value="GH94_catalytic"/>
</dbReference>
<dbReference type="Pfam" id="PF10091">
    <property type="entry name" value="Glycoamylase"/>
    <property type="match status" value="1"/>
</dbReference>
<dbReference type="InterPro" id="IPR037820">
    <property type="entry name" value="GH94N_NdvB"/>
</dbReference>
<evidence type="ECO:0000259" key="5">
    <source>
        <dbReference type="Pfam" id="PF06165"/>
    </source>
</evidence>
<dbReference type="Gene3D" id="2.60.420.10">
    <property type="entry name" value="Maltose phosphorylase, domain 3"/>
    <property type="match status" value="1"/>
</dbReference>
<dbReference type="OrthoDB" id="9769991at2"/>
<dbReference type="GO" id="GO:0016757">
    <property type="term" value="F:glycosyltransferase activity"/>
    <property type="evidence" value="ECO:0007669"/>
    <property type="project" value="UniProtKB-KW"/>
</dbReference>
<protein>
    <submittedName>
        <fullName evidence="8">Glycosyl transferase</fullName>
    </submittedName>
</protein>
<organism evidence="8 9">
    <name type="scientific">Paenirhodobacter populi</name>
    <dbReference type="NCBI Taxonomy" id="2306993"/>
    <lineage>
        <taxon>Bacteria</taxon>
        <taxon>Pseudomonadati</taxon>
        <taxon>Pseudomonadota</taxon>
        <taxon>Alphaproteobacteria</taxon>
        <taxon>Rhodobacterales</taxon>
        <taxon>Rhodobacter group</taxon>
        <taxon>Paenirhodobacter</taxon>
    </lineage>
</organism>
<dbReference type="CDD" id="cd11756">
    <property type="entry name" value="GH94N_ChvB_NdvB_1_like"/>
    <property type="match status" value="1"/>
</dbReference>
<feature type="transmembrane region" description="Helical" evidence="3">
    <location>
        <begin position="440"/>
        <end position="461"/>
    </location>
</feature>
<dbReference type="InterPro" id="IPR052047">
    <property type="entry name" value="GH94_Enzymes"/>
</dbReference>
<dbReference type="EMBL" id="SAUX01000012">
    <property type="protein sequence ID" value="RWR29112.1"/>
    <property type="molecule type" value="Genomic_DNA"/>
</dbReference>
<comment type="caution">
    <text evidence="8">The sequence shown here is derived from an EMBL/GenBank/DDBJ whole genome shotgun (WGS) entry which is preliminary data.</text>
</comment>
<dbReference type="InterPro" id="IPR010383">
    <property type="entry name" value="Glyco_hydrolase_94_b-supersand"/>
</dbReference>
<evidence type="ECO:0000256" key="1">
    <source>
        <dbReference type="ARBA" id="ARBA00022676"/>
    </source>
</evidence>
<keyword evidence="3" id="KW-1133">Transmembrane helix</keyword>
<sequence>MTFARHLRSGFGMARPAPVPDDLPWSDRTPVRAELFGVERLEQHAVTLAAAQAIAVRPRRVPPLQRRLDDNAAQLLLAYRANARELAAGRQIVPAADWLLDNYHLVEAQIREIRIDLPPGYYRLLPKLDGGPFAGYPRVFGIAWAFVAHTDSHFDPDMLRRFLTAYQTVQPLTIGELWAVAITLRIVLVENLRRLADQMTLGGIRRLEADLLADRICAPGQAHVALFAEVERRSTGPLSEVFAAQLAKRLRDRDPRTNPALGWLEERLAVQGASIDSVVRHAQERQGASNVTLRNIITSMRAISETDWSDLFESVSLVEARLRDHPGYGAMDFPSRNLYRSAVEDLARGSDLTEVAVATRAVAMALASPDPRSGDPGWHLIAAGRRAFEAEIGFRPPVRLRLSRWGIAAGLGGYGGAILGLTVVLTALSVWALMAAGAGAWAWVWTLVALLPASAVAVTVIDRGVTSIVGASLLPGLELKDGVPTALRTVVAVPALLTDAEDMRSLIERLEVHHLSGAGGDLSFALLTDGLDAPREVMPGDAALIALVDAEIAALNHRHPPGPAGPRFLHLHRARRHNPAEGVWMGWERKRGKLHEFNRLLRGARDTGYVTVDGQVPQVPADVRHVITLDADTRMPRDTAARLIGKIAHPLNRPELDPAQGRVTEGYAILQPRVTPSLESGHPATLFRRATSGPGGMDPYASASSDVYQDLFGEGSFTGKGIYHVDAFEAAMAGRVPENTLLSHDLLEGIFARAGLVSDVEVVEAFPDRHDVAARRQHRWTRGDWQLLPWIRRRDTPVLGRFKMLDNLRRSLVAPFTLAALALGWLMPGQGAVVATALVLGAVALPVVLPALPGLIPRRRDLHLTSHLRQSGRDLGMVAVQVFLAVTLLADTAWRMADAIGRSFWRLAVSRRHLLEWTTAAQSAGGPRPGLAREARGMAGGVVLGAGIAAGAAALAPGAVPLILPFALSWLAAPLITYRISRPQRAARGAALSPDAARDLRLIARRTWRYFETFVTAADSHLPPDNYQEDPAPLVARRTSPTNMGLYLLSAVAARDFGWAGLLRTTERIEATLAAMQALPRLRGHFFNWYGTADGRVLEPMYVSSVDSGNLAGHLIALANACEGWAADPEPGDVRAGLLDTLHLARLAAEGAEASGLLDDLEAGITLPGDPAWPALLRLAAKAEAALPPGDRTDLRNWLDALSGEIGEHALDADPEARRDLPRRLTALAAQARAMALEMDFGFLLDPDRKLLSIGYSVAQNALDPGCYDLLASEARLASLFAIAKGDAPARHWFRLGRTAMPCPGGAMLVSWSGSMFEYLMPALVMAEPEDSLLAQTDRLVVARQQAYGRKRGVPWGVSESGFNARDIELNYQYSTFGIPGLGLKRGLAADLVIAPYATGLAAMIDPAAARRNYAALAALGGLGRFGFVEALDFTPTRVPDGETVAVVRSYMAHHQGMTIVAIANALQDGRMRARFHAEPMIRAAELLLQERIPRDIVNASPRAEGITAPVIPSAVDMQRMALIEGVPQGPPVTHILSNGRYSVMLTARGGGYSRWDGIAVTRWQADATRDTGGMRFWLRDLREGMLHPVPGADTDHGEVQFFEDRATFSRRDGALSTMLDVLVSGEDDAEVRRISVTSTSRRAREVEITSFAELVLTAPATDEAHPAFAKMFVQTEYLPEFGALIATRRRRGPDEPGIWAAHFLVVEGEPSAPMEYETDRAVFLGRDNDVTTARAHAPGMRLTDSVGTVLDPVFALRQRMRIAPGGVVRLAFWTVVAPTREELLDLIDRHHDRSAFDRAKTLAWTQAQVQLRHLGVDAARAAEFQRLAAPLLYPDARFRAGRGAIAHGAGKQSGLWPLAISGDLPIVLLRIDDQADMAQVQELLLAQEYWRMKRLDVDLVVLNEHPSSYVQSLQTGIEAAVRSSRAGEGEGRGTVHALRADLMQPGTRALLVASARVVLMARRGPLEGQITAMLAAETDRSPPPFAVGAWRQHVSATPVPPPPPRLEFFNGTGGFDRDGREYVTILEPGTSTPAPWVNVIANDGFGFHVSASGSASTWAENSRDNRLTPWSNDPVADPAGEAFYIRDEMTGEVFSPTARPLRRRGRHVARHGFGYSRFEHEAGEIAFDLLQYVPPDDPVKISRLTLRNLSGRRRRLTVLSYAEPVMGPSRAASAPFVITERDAETGAIFARNPWNMAFPDRVMFSDMRGLQTGFTTDRTGFLGHGGDLSAPFALTSGLAPEGEAGAGLDPCMVLARSVTLAPGASIEVAHFLGQTASAEAARALIARLRAADLDRIFADVGAHWREVLGTVQVETPDRAMDIMLNGWLQYQTLASRVQARAGFYQASGAYGFRDQLQDGMALTLAAPGRVRAHLLRAAGRQFPEGDVQHWWLPHSGQGVRTRISDDCVWLGFAVADYVAATGDAAVLDEPAPFLEGPPLAPGQHDAFFLPDPSGREATLFEHCARGLDRCLALTGPLGLPLIGTGDWNDGMNRVGEGGRGESVWLGWLLLRTLALFAPLADTRDPARAARWRAQAGDLRAALEREAWDGAWYRRATFDDGTWLGTAAGTSCRIDSIPQSWAVLSGQADPARAAQAMRSMTRELIRPEPGIALLFTPAFDNAAPDFGPDPGYIAGYPPGLRENGGQYSHAAMWAILARARMGDGDGAARLFAMLNPINHALTPAAVRRYKVEPFVVAADVYSVAPHAGRGGWTWYTGSAAWMYRAGVEGILGLRREGGHLRVDPCLPAGWPGFSARLRVAGTRIDIRVSQVAEGPRILLDGAERGGEDARVPLDGGAHVLRLRLPPGKIVGNRHAP</sequence>
<dbReference type="SUPFAM" id="SSF74650">
    <property type="entry name" value="Galactose mutarotase-like"/>
    <property type="match status" value="2"/>
</dbReference>
<evidence type="ECO:0000259" key="4">
    <source>
        <dbReference type="Pfam" id="PF03633"/>
    </source>
</evidence>
<dbReference type="GO" id="GO:0005975">
    <property type="term" value="P:carbohydrate metabolic process"/>
    <property type="evidence" value="ECO:0007669"/>
    <property type="project" value="InterPro"/>
</dbReference>
<dbReference type="SMART" id="SM01068">
    <property type="entry name" value="CBM_X"/>
    <property type="match status" value="2"/>
</dbReference>
<name>A0A443K8S8_9RHOB</name>
<dbReference type="InterPro" id="IPR008928">
    <property type="entry name" value="6-hairpin_glycosidase_sf"/>
</dbReference>
<dbReference type="RefSeq" id="WP_128237450.1">
    <property type="nucleotide sequence ID" value="NZ_SAUX01000012.1"/>
</dbReference>
<dbReference type="Pfam" id="PF06165">
    <property type="entry name" value="GH94_b-supersand"/>
    <property type="match status" value="2"/>
</dbReference>
<keyword evidence="3" id="KW-0472">Membrane</keyword>
<dbReference type="InterPro" id="IPR037018">
    <property type="entry name" value="GH65_N"/>
</dbReference>
<dbReference type="Pfam" id="PF17167">
    <property type="entry name" value="Glyco_hydro_94"/>
    <property type="match status" value="1"/>
</dbReference>
<dbReference type="SUPFAM" id="SSF48208">
    <property type="entry name" value="Six-hairpin glycosidases"/>
    <property type="match status" value="1"/>
</dbReference>
<feature type="domain" description="Glycoside hydrolase family 65 C-terminal" evidence="4">
    <location>
        <begin position="2733"/>
        <end position="2770"/>
    </location>
</feature>
<dbReference type="InterPro" id="IPR011013">
    <property type="entry name" value="Gal_mutarotase_sf_dom"/>
</dbReference>
<feature type="domain" description="Glycosyl hydrolase 94 supersandwich" evidence="5">
    <location>
        <begin position="2021"/>
        <end position="2290"/>
    </location>
</feature>
<feature type="domain" description="Glycosyl hydrolase 94 supersandwich" evidence="5">
    <location>
        <begin position="1531"/>
        <end position="1793"/>
    </location>
</feature>
<reference evidence="8 9" key="2">
    <citation type="submission" date="2019-01" db="EMBL/GenBank/DDBJ databases">
        <authorList>
            <person name="Li Y."/>
        </authorList>
    </citation>
    <scope>NUCLEOTIDE SEQUENCE [LARGE SCALE GENOMIC DNA]</scope>
    <source>
        <strain evidence="8 9">D19-10-3-21</strain>
    </source>
</reference>
<feature type="transmembrane region" description="Helical" evidence="3">
    <location>
        <begin position="833"/>
        <end position="856"/>
    </location>
</feature>